<keyword evidence="2" id="KW-1185">Reference proteome</keyword>
<organism evidence="1 2">
    <name type="scientific">Mycobacterium simulans</name>
    <dbReference type="NCBI Taxonomy" id="627089"/>
    <lineage>
        <taxon>Bacteria</taxon>
        <taxon>Bacillati</taxon>
        <taxon>Actinomycetota</taxon>
        <taxon>Actinomycetes</taxon>
        <taxon>Mycobacteriales</taxon>
        <taxon>Mycobacteriaceae</taxon>
        <taxon>Mycobacterium</taxon>
    </lineage>
</organism>
<evidence type="ECO:0000313" key="1">
    <source>
        <dbReference type="EMBL" id="SOJ53007.1"/>
    </source>
</evidence>
<evidence type="ECO:0000313" key="2">
    <source>
        <dbReference type="Proteomes" id="UP000554965"/>
    </source>
</evidence>
<proteinExistence type="predicted"/>
<dbReference type="EMBL" id="OCTY01000002">
    <property type="protein sequence ID" value="SOJ53007.1"/>
    <property type="molecule type" value="Genomic_DNA"/>
</dbReference>
<dbReference type="Proteomes" id="UP000554965">
    <property type="component" value="Unassembled WGS sequence"/>
</dbReference>
<name>A0A7Z7IGL5_9MYCO</name>
<comment type="caution">
    <text evidence="1">The sequence shown here is derived from an EMBL/GenBank/DDBJ whole genome shotgun (WGS) entry which is preliminary data.</text>
</comment>
<accession>A0A7Z7IGL5</accession>
<sequence>MSDIFDAISPEFRTVIVEELTRRNPALLAELRGTQKPTSEQSDAVVDVLYHALSANFGPGHIPNEYGKIIDNAIGAYLLAWPIYR</sequence>
<protein>
    <submittedName>
        <fullName evidence="1">Uncharacterized protein</fullName>
    </submittedName>
</protein>
<dbReference type="AlphaFoldDB" id="A0A7Z7IGL5"/>
<gene>
    <name evidence="1" type="ORF">MSIMFB_00512</name>
</gene>
<reference evidence="1 2" key="1">
    <citation type="submission" date="2017-10" db="EMBL/GenBank/DDBJ databases">
        <authorList>
            <consortium name="Urmite Genomes"/>
        </authorList>
    </citation>
    <scope>NUCLEOTIDE SEQUENCE [LARGE SCALE GENOMIC DNA]</scope>
    <source>
        <strain evidence="1 2">FB-527</strain>
    </source>
</reference>